<dbReference type="Pfam" id="PF13424">
    <property type="entry name" value="TPR_12"/>
    <property type="match status" value="2"/>
</dbReference>
<feature type="repeat" description="TPR" evidence="3">
    <location>
        <begin position="219"/>
        <end position="252"/>
    </location>
</feature>
<dbReference type="Gene3D" id="1.25.40.10">
    <property type="entry name" value="Tetratricopeptide repeat domain"/>
    <property type="match status" value="2"/>
</dbReference>
<dbReference type="InterPro" id="IPR011990">
    <property type="entry name" value="TPR-like_helical_dom_sf"/>
</dbReference>
<evidence type="ECO:0000313" key="4">
    <source>
        <dbReference type="EMBL" id="RBP47263.1"/>
    </source>
</evidence>
<proteinExistence type="predicted"/>
<evidence type="ECO:0000256" key="3">
    <source>
        <dbReference type="PROSITE-ProRule" id="PRU00339"/>
    </source>
</evidence>
<dbReference type="RefSeq" id="WP_113956214.1">
    <property type="nucleotide sequence ID" value="NZ_QNRR01000001.1"/>
</dbReference>
<dbReference type="InterPro" id="IPR019734">
    <property type="entry name" value="TPR_rpt"/>
</dbReference>
<dbReference type="Pfam" id="PF13374">
    <property type="entry name" value="TPR_10"/>
    <property type="match status" value="1"/>
</dbReference>
<dbReference type="PANTHER" id="PTHR45641:SF19">
    <property type="entry name" value="NEPHROCYSTIN-3"/>
    <property type="match status" value="1"/>
</dbReference>
<comment type="caution">
    <text evidence="4">The sequence shown here is derived from an EMBL/GenBank/DDBJ whole genome shotgun (WGS) entry which is preliminary data.</text>
</comment>
<keyword evidence="2 3" id="KW-0802">TPR repeat</keyword>
<dbReference type="PANTHER" id="PTHR45641">
    <property type="entry name" value="TETRATRICOPEPTIDE REPEAT PROTEIN (AFU_ORTHOLOGUE AFUA_6G03870)"/>
    <property type="match status" value="1"/>
</dbReference>
<reference evidence="4 5" key="1">
    <citation type="submission" date="2018-06" db="EMBL/GenBank/DDBJ databases">
        <title>Genomic Encyclopedia of Type Strains, Phase IV (KMG-IV): sequencing the most valuable type-strain genomes for metagenomic binning, comparative biology and taxonomic classification.</title>
        <authorList>
            <person name="Goeker M."/>
        </authorList>
    </citation>
    <scope>NUCLEOTIDE SEQUENCE [LARGE SCALE GENOMIC DNA]</scope>
    <source>
        <strain evidence="4 5">DSM 25532</strain>
    </source>
</reference>
<evidence type="ECO:0000256" key="2">
    <source>
        <dbReference type="ARBA" id="ARBA00022803"/>
    </source>
</evidence>
<protein>
    <submittedName>
        <fullName evidence="4">Tetratricopeptide repeat protein</fullName>
    </submittedName>
</protein>
<dbReference type="PROSITE" id="PS50005">
    <property type="entry name" value="TPR"/>
    <property type="match status" value="1"/>
</dbReference>
<evidence type="ECO:0000256" key="1">
    <source>
        <dbReference type="ARBA" id="ARBA00022737"/>
    </source>
</evidence>
<dbReference type="EMBL" id="QNRR01000001">
    <property type="protein sequence ID" value="RBP47263.1"/>
    <property type="molecule type" value="Genomic_DNA"/>
</dbReference>
<dbReference type="SUPFAM" id="SSF48452">
    <property type="entry name" value="TPR-like"/>
    <property type="match status" value="2"/>
</dbReference>
<name>A0A366HSL0_9BACT</name>
<dbReference type="SMART" id="SM00028">
    <property type="entry name" value="TPR"/>
    <property type="match status" value="5"/>
</dbReference>
<sequence>MSSENLNTLLEGHLSSLLDAGKIDDALRVASTALRNARQAAEEDEANLPLLVNALETLGELHRQAGDFEKSESLYQEGIETGERGGADTFQMARLRSGLATLYDFNQREDQAIPLYEQAIEGYDRMVPPRTHDSAQMRNNLAMIYKSLGRYPLAEQHYLMALETLEKDYGRDNERVAAVFNNLGGLYYTAGFPEQAKEMHMEALDIRTKVFGPEHPEVAQSYSNLATACYELQDDAAAQQNYEKALRILEQNIDTCADSYEEIGMDYANVLDSMGEDRKAEALRKRIAKVLRR</sequence>
<dbReference type="Proteomes" id="UP000253426">
    <property type="component" value="Unassembled WGS sequence"/>
</dbReference>
<accession>A0A366HSL0</accession>
<dbReference type="AlphaFoldDB" id="A0A366HSL0"/>
<evidence type="ECO:0000313" key="5">
    <source>
        <dbReference type="Proteomes" id="UP000253426"/>
    </source>
</evidence>
<organism evidence="4 5">
    <name type="scientific">Roseimicrobium gellanilyticum</name>
    <dbReference type="NCBI Taxonomy" id="748857"/>
    <lineage>
        <taxon>Bacteria</taxon>
        <taxon>Pseudomonadati</taxon>
        <taxon>Verrucomicrobiota</taxon>
        <taxon>Verrucomicrobiia</taxon>
        <taxon>Verrucomicrobiales</taxon>
        <taxon>Verrucomicrobiaceae</taxon>
        <taxon>Roseimicrobium</taxon>
    </lineage>
</organism>
<keyword evidence="5" id="KW-1185">Reference proteome</keyword>
<gene>
    <name evidence="4" type="ORF">DES53_10160</name>
</gene>
<dbReference type="OrthoDB" id="192203at2"/>
<keyword evidence="1" id="KW-0677">Repeat</keyword>